<keyword evidence="3" id="KW-1185">Reference proteome</keyword>
<feature type="compositionally biased region" description="Low complexity" evidence="1">
    <location>
        <begin position="75"/>
        <end position="85"/>
    </location>
</feature>
<organism evidence="2 3">
    <name type="scientific">Liparis tanakae</name>
    <name type="common">Tanaka's snailfish</name>
    <dbReference type="NCBI Taxonomy" id="230148"/>
    <lineage>
        <taxon>Eukaryota</taxon>
        <taxon>Metazoa</taxon>
        <taxon>Chordata</taxon>
        <taxon>Craniata</taxon>
        <taxon>Vertebrata</taxon>
        <taxon>Euteleostomi</taxon>
        <taxon>Actinopterygii</taxon>
        <taxon>Neopterygii</taxon>
        <taxon>Teleostei</taxon>
        <taxon>Neoteleostei</taxon>
        <taxon>Acanthomorphata</taxon>
        <taxon>Eupercaria</taxon>
        <taxon>Perciformes</taxon>
        <taxon>Cottioidei</taxon>
        <taxon>Cottales</taxon>
        <taxon>Liparidae</taxon>
        <taxon>Liparis</taxon>
    </lineage>
</organism>
<accession>A0A4Z2IP83</accession>
<dbReference type="AlphaFoldDB" id="A0A4Z2IP83"/>
<evidence type="ECO:0000313" key="2">
    <source>
        <dbReference type="EMBL" id="TNN78983.1"/>
    </source>
</evidence>
<gene>
    <name evidence="2" type="ORF">EYF80_010662</name>
</gene>
<feature type="compositionally biased region" description="Low complexity" evidence="1">
    <location>
        <begin position="204"/>
        <end position="224"/>
    </location>
</feature>
<evidence type="ECO:0000313" key="3">
    <source>
        <dbReference type="Proteomes" id="UP000314294"/>
    </source>
</evidence>
<reference evidence="2 3" key="1">
    <citation type="submission" date="2019-03" db="EMBL/GenBank/DDBJ databases">
        <title>First draft genome of Liparis tanakae, snailfish: a comprehensive survey of snailfish specific genes.</title>
        <authorList>
            <person name="Kim W."/>
            <person name="Song I."/>
            <person name="Jeong J.-H."/>
            <person name="Kim D."/>
            <person name="Kim S."/>
            <person name="Ryu S."/>
            <person name="Song J.Y."/>
            <person name="Lee S.K."/>
        </authorList>
    </citation>
    <scope>NUCLEOTIDE SEQUENCE [LARGE SCALE GENOMIC DNA]</scope>
    <source>
        <tissue evidence="2">Muscle</tissue>
    </source>
</reference>
<dbReference type="EMBL" id="SRLO01000068">
    <property type="protein sequence ID" value="TNN78983.1"/>
    <property type="molecule type" value="Genomic_DNA"/>
</dbReference>
<feature type="region of interest" description="Disordered" evidence="1">
    <location>
        <begin position="75"/>
        <end position="96"/>
    </location>
</feature>
<proteinExistence type="predicted"/>
<name>A0A4Z2IP83_9TELE</name>
<sequence>MFLVAMVSVWELRPTASSRPRGLKTREHKRFYHEDRSLCRCATAPSVESLPFLAGNSLSNAELLEYVEKAAPTASSSSSSLSDLDPSARETQAGRCETSRRGEVCSPLLRACGLAVPDALLVSRGTVGWLFSASLSDLDSSSDQGFLFLAFLAGVPLAAGAFLTRGAPATPFVYIHVNAASLHRWHRSLASEEGNSSLKDAIGEEAASSPPFSSSSASSSSSEKSNVYLGLEAGRREQSACHGGF</sequence>
<protein>
    <submittedName>
        <fullName evidence="2">Uncharacterized protein</fullName>
    </submittedName>
</protein>
<comment type="caution">
    <text evidence="2">The sequence shown here is derived from an EMBL/GenBank/DDBJ whole genome shotgun (WGS) entry which is preliminary data.</text>
</comment>
<evidence type="ECO:0000256" key="1">
    <source>
        <dbReference type="SAM" id="MobiDB-lite"/>
    </source>
</evidence>
<dbReference type="Proteomes" id="UP000314294">
    <property type="component" value="Unassembled WGS sequence"/>
</dbReference>
<feature type="region of interest" description="Disordered" evidence="1">
    <location>
        <begin position="202"/>
        <end position="224"/>
    </location>
</feature>